<evidence type="ECO:0000256" key="2">
    <source>
        <dbReference type="ARBA" id="ARBA00022670"/>
    </source>
</evidence>
<dbReference type="GeneID" id="125550921"/>
<dbReference type="InterPro" id="IPR032861">
    <property type="entry name" value="TAXi_N"/>
</dbReference>
<feature type="active site" evidence="5">
    <location>
        <position position="259"/>
    </location>
</feature>
<dbReference type="Gene3D" id="2.40.70.10">
    <property type="entry name" value="Acid Proteases"/>
    <property type="match status" value="2"/>
</dbReference>
<evidence type="ECO:0000256" key="5">
    <source>
        <dbReference type="PIRSR" id="PIRSR601461-1"/>
    </source>
</evidence>
<keyword evidence="2" id="KW-0645">Protease</keyword>
<feature type="active site" evidence="5">
    <location>
        <position position="59"/>
    </location>
</feature>
<evidence type="ECO:0000256" key="1">
    <source>
        <dbReference type="ARBA" id="ARBA00007447"/>
    </source>
</evidence>
<keyword evidence="9" id="KW-1185">Reference proteome</keyword>
<dbReference type="Gramene" id="TuG1812G0400001104.01.T01">
    <property type="protein sequence ID" value="TuG1812G0400001104.01.T01"/>
    <property type="gene ID" value="TuG1812G0400001104.01"/>
</dbReference>
<dbReference type="Proteomes" id="UP000015106">
    <property type="component" value="Chromosome 4"/>
</dbReference>
<keyword evidence="4" id="KW-0378">Hydrolase</keyword>
<dbReference type="Pfam" id="PF14541">
    <property type="entry name" value="TAXi_C"/>
    <property type="match status" value="1"/>
</dbReference>
<dbReference type="SUPFAM" id="SSF50630">
    <property type="entry name" value="Acid proteases"/>
    <property type="match status" value="1"/>
</dbReference>
<dbReference type="PANTHER" id="PTHR13683:SF897">
    <property type="entry name" value="PEPTIDASE A1 DOMAIN-CONTAINING PROTEIN"/>
    <property type="match status" value="1"/>
</dbReference>
<reference evidence="9" key="1">
    <citation type="journal article" date="2013" name="Nature">
        <title>Draft genome of the wheat A-genome progenitor Triticum urartu.</title>
        <authorList>
            <person name="Ling H.Q."/>
            <person name="Zhao S."/>
            <person name="Liu D."/>
            <person name="Wang J."/>
            <person name="Sun H."/>
            <person name="Zhang C."/>
            <person name="Fan H."/>
            <person name="Li D."/>
            <person name="Dong L."/>
            <person name="Tao Y."/>
            <person name="Gao C."/>
            <person name="Wu H."/>
            <person name="Li Y."/>
            <person name="Cui Y."/>
            <person name="Guo X."/>
            <person name="Zheng S."/>
            <person name="Wang B."/>
            <person name="Yu K."/>
            <person name="Liang Q."/>
            <person name="Yang W."/>
            <person name="Lou X."/>
            <person name="Chen J."/>
            <person name="Feng M."/>
            <person name="Jian J."/>
            <person name="Zhang X."/>
            <person name="Luo G."/>
            <person name="Jiang Y."/>
            <person name="Liu J."/>
            <person name="Wang Z."/>
            <person name="Sha Y."/>
            <person name="Zhang B."/>
            <person name="Wu H."/>
            <person name="Tang D."/>
            <person name="Shen Q."/>
            <person name="Xue P."/>
            <person name="Zou S."/>
            <person name="Wang X."/>
            <person name="Liu X."/>
            <person name="Wang F."/>
            <person name="Yang Y."/>
            <person name="An X."/>
            <person name="Dong Z."/>
            <person name="Zhang K."/>
            <person name="Zhang X."/>
            <person name="Luo M.C."/>
            <person name="Dvorak J."/>
            <person name="Tong Y."/>
            <person name="Wang J."/>
            <person name="Yang H."/>
            <person name="Li Z."/>
            <person name="Wang D."/>
            <person name="Zhang A."/>
            <person name="Wang J."/>
        </authorList>
    </citation>
    <scope>NUCLEOTIDE SEQUENCE</scope>
    <source>
        <strain evidence="9">cv. G1812</strain>
    </source>
</reference>
<dbReference type="KEGG" id="tua:125550921"/>
<dbReference type="InterPro" id="IPR032799">
    <property type="entry name" value="TAXi_C"/>
</dbReference>
<accession>A0A8R7U415</accession>
<dbReference type="FunFam" id="2.40.70.10:FF:000015">
    <property type="entry name" value="Aspartyl protease family protein"/>
    <property type="match status" value="1"/>
</dbReference>
<dbReference type="PANTHER" id="PTHR13683">
    <property type="entry name" value="ASPARTYL PROTEASES"/>
    <property type="match status" value="1"/>
</dbReference>
<dbReference type="OrthoDB" id="2747330at2759"/>
<gene>
    <name evidence="8" type="primary">LOC125550921</name>
</gene>
<dbReference type="PRINTS" id="PR00792">
    <property type="entry name" value="PEPSIN"/>
</dbReference>
<comment type="similarity">
    <text evidence="1">Belongs to the peptidase A1 family.</text>
</comment>
<keyword evidence="3" id="KW-0064">Aspartyl protease</keyword>
<feature type="signal peptide" evidence="6">
    <location>
        <begin position="1"/>
        <end position="24"/>
    </location>
</feature>
<keyword evidence="6" id="KW-0732">Signal</keyword>
<dbReference type="PROSITE" id="PS51767">
    <property type="entry name" value="PEPTIDASE_A1"/>
    <property type="match status" value="1"/>
</dbReference>
<protein>
    <recommendedName>
        <fullName evidence="7">Peptidase A1 domain-containing protein</fullName>
    </recommendedName>
</protein>
<dbReference type="InterPro" id="IPR021109">
    <property type="entry name" value="Peptidase_aspartic_dom_sf"/>
</dbReference>
<dbReference type="AlphaFoldDB" id="A0A8R7U415"/>
<dbReference type="RefSeq" id="XP_048570000.1">
    <property type="nucleotide sequence ID" value="XM_048714043.1"/>
</dbReference>
<name>A0A8R7U415_TRIUA</name>
<organism evidence="8 9">
    <name type="scientific">Triticum urartu</name>
    <name type="common">Red wild einkorn</name>
    <name type="synonym">Crithodium urartu</name>
    <dbReference type="NCBI Taxonomy" id="4572"/>
    <lineage>
        <taxon>Eukaryota</taxon>
        <taxon>Viridiplantae</taxon>
        <taxon>Streptophyta</taxon>
        <taxon>Embryophyta</taxon>
        <taxon>Tracheophyta</taxon>
        <taxon>Spermatophyta</taxon>
        <taxon>Magnoliopsida</taxon>
        <taxon>Liliopsida</taxon>
        <taxon>Poales</taxon>
        <taxon>Poaceae</taxon>
        <taxon>BOP clade</taxon>
        <taxon>Pooideae</taxon>
        <taxon>Triticodae</taxon>
        <taxon>Triticeae</taxon>
        <taxon>Triticinae</taxon>
        <taxon>Triticum</taxon>
    </lineage>
</organism>
<dbReference type="InterPro" id="IPR033121">
    <property type="entry name" value="PEPTIDASE_A1"/>
</dbReference>
<sequence length="407" mass="45633">MAAMWSKVIAILLLFLRLARLSSSSSMVFELRGNVYPIRQFFVTMSIGEPAKPYFLHVDTGSGLTWLECDAPRQSFHKVPHEVYRPRPSNRVPCEDERCAVMHKDLGSVHDCTEHPDQCDYDINYKDGYSSMGVLLTDKFSLPMRNDRPNLAFGCGYDQQGEKEELEVDGILGIGRGTGDLVSQLKHQGLITENVVGHCLSSHGGGYLFFGGDVPSTGVTWLPMAQEYTIYYSPGKVTWNLDVLLKYELSKTPRVAVFDSGSAYSYVHKDTYEQLIQAVDVTLQDSTLQKVSDDPELTQCWRYNQPIQSVDDVKHEFEPLELTFTHGANQVTLDIPPENYIVVTERGNVCLGILNGSEHGMGELNIIGDITMQNHLVVYDNERARIGWVRASCDIMPRSAPIIASRL</sequence>
<proteinExistence type="inferred from homology"/>
<evidence type="ECO:0000256" key="3">
    <source>
        <dbReference type="ARBA" id="ARBA00022750"/>
    </source>
</evidence>
<reference evidence="8" key="2">
    <citation type="submission" date="2018-03" db="EMBL/GenBank/DDBJ databases">
        <title>The Triticum urartu genome reveals the dynamic nature of wheat genome evolution.</title>
        <authorList>
            <person name="Ling H."/>
            <person name="Ma B."/>
            <person name="Shi X."/>
            <person name="Liu H."/>
            <person name="Dong L."/>
            <person name="Sun H."/>
            <person name="Cao Y."/>
            <person name="Gao Q."/>
            <person name="Zheng S."/>
            <person name="Li Y."/>
            <person name="Yu Y."/>
            <person name="Du H."/>
            <person name="Qi M."/>
            <person name="Li Y."/>
            <person name="Yu H."/>
            <person name="Cui Y."/>
            <person name="Wang N."/>
            <person name="Chen C."/>
            <person name="Wu H."/>
            <person name="Zhao Y."/>
            <person name="Zhang J."/>
            <person name="Li Y."/>
            <person name="Zhou W."/>
            <person name="Zhang B."/>
            <person name="Hu W."/>
            <person name="Eijk M."/>
            <person name="Tang J."/>
            <person name="Witsenboer H."/>
            <person name="Zhao S."/>
            <person name="Li Z."/>
            <person name="Zhang A."/>
            <person name="Wang D."/>
            <person name="Liang C."/>
        </authorList>
    </citation>
    <scope>NUCLEOTIDE SEQUENCE [LARGE SCALE GENOMIC DNA]</scope>
    <source>
        <strain evidence="8">cv. G1812</strain>
    </source>
</reference>
<reference evidence="8" key="3">
    <citation type="submission" date="2022-06" db="UniProtKB">
        <authorList>
            <consortium name="EnsemblPlants"/>
        </authorList>
    </citation>
    <scope>IDENTIFICATION</scope>
</reference>
<dbReference type="GO" id="GO:0006508">
    <property type="term" value="P:proteolysis"/>
    <property type="evidence" value="ECO:0007669"/>
    <property type="project" value="UniProtKB-KW"/>
</dbReference>
<evidence type="ECO:0000259" key="7">
    <source>
        <dbReference type="PROSITE" id="PS51767"/>
    </source>
</evidence>
<evidence type="ECO:0000313" key="9">
    <source>
        <dbReference type="Proteomes" id="UP000015106"/>
    </source>
</evidence>
<evidence type="ECO:0000256" key="6">
    <source>
        <dbReference type="SAM" id="SignalP"/>
    </source>
</evidence>
<dbReference type="InterPro" id="IPR001461">
    <property type="entry name" value="Aspartic_peptidase_A1"/>
</dbReference>
<feature type="chain" id="PRO_5035920041" description="Peptidase A1 domain-containing protein" evidence="6">
    <location>
        <begin position="25"/>
        <end position="407"/>
    </location>
</feature>
<dbReference type="GO" id="GO:0004190">
    <property type="term" value="F:aspartic-type endopeptidase activity"/>
    <property type="evidence" value="ECO:0007669"/>
    <property type="project" value="UniProtKB-KW"/>
</dbReference>
<evidence type="ECO:0000256" key="4">
    <source>
        <dbReference type="ARBA" id="ARBA00022801"/>
    </source>
</evidence>
<evidence type="ECO:0000313" key="8">
    <source>
        <dbReference type="EnsemblPlants" id="TuG1812G0400001104.01.T01"/>
    </source>
</evidence>
<feature type="domain" description="Peptidase A1" evidence="7">
    <location>
        <begin position="41"/>
        <end position="389"/>
    </location>
</feature>
<dbReference type="EnsemblPlants" id="TuG1812G0400001104.01.T01">
    <property type="protein sequence ID" value="TuG1812G0400001104.01.T01"/>
    <property type="gene ID" value="TuG1812G0400001104.01"/>
</dbReference>
<dbReference type="Pfam" id="PF14543">
    <property type="entry name" value="TAXi_N"/>
    <property type="match status" value="1"/>
</dbReference>